<dbReference type="RefSeq" id="WP_155336714.1">
    <property type="nucleotide sequence ID" value="NZ_BAAABN010000033.1"/>
</dbReference>
<comment type="caution">
    <text evidence="1">The sequence shown here is derived from an EMBL/GenBank/DDBJ whole genome shotgun (WGS) entry which is preliminary data.</text>
</comment>
<keyword evidence="2" id="KW-1185">Reference proteome</keyword>
<protein>
    <submittedName>
        <fullName evidence="1">Uncharacterized protein</fullName>
    </submittedName>
</protein>
<dbReference type="Proteomes" id="UP000334990">
    <property type="component" value="Unassembled WGS sequence"/>
</dbReference>
<gene>
    <name evidence="1" type="ORF">Acor_24380</name>
</gene>
<sequence length="1046" mass="111075">MASSAAGEGEADFAALIAALADFRANRLGGQPSDRTLAKIAQVSPTTVGKWLRGDRFPQRIDPVLALLSAVRGQAEHAGPMHGGEAALLEAGRWRAAYMAEAGRLAEGTRTAVQAEQGRAALERSRPGRPLGEVRDPFALEVHRAIDSPTAGLPALPAYVERAHDRVLGEVVAQAAAGTSQIAVLVGGSSTGKTRACWQALRPLRERFPGWRLWHPIDPTRADATLAELGRIGPSTVVWLNEAQFYLADPALGERVAAGLRELLRDPDRVPVLILATLWLNHWDTLTTRSGPDAHAQARELLDGHKIRVPDAFTGADLDALAQRAEVDPRLKEAAGHARDGQITQYLAGVPVLMDRYRDAVPATKAVIHAAMDARRLGCGPHLSLALLAGAAPGYLSDTEWDHTGQDWLRHALDYVTTPCNGIPGILTAVPGTPRNQRTGPSTTAQSQAGSGPIYRLADYLDQHGRHQRTEQIEPIDFWTAAAAHAHLSDLGALGYAAWRRGLYRDASQLYKHAAAHGNPADAAALVDHVHAVHPGDHRPAQWAATHAVCDNPYAVAELLKVLRKAGAGEQVTALAERAVTHVSLDNPAAVASLLNTLREAGAEQQMSALLARDPAVHVALKKPSSVADLLVALREGGAGEQVATLAARAAANITFHSPYAVAELLKALRQTGVGEQVAILAERAAADTSLSSPHDLADLLVALQEAGASEKAERLLSRTLPTSIATASHTLDHPRAVARLLRTLRKAGADEHVTAVAARAAAAHTLDHPGAVATLLDALREAGADEQVNTLLARDPATYVALDPQGVARLLVALREAEAGEQVAALAKRAVAHVSLDNPAAVASLLNGLREARADEQTSALLARDPGAHAPLNHPYGAAALLNALRNAGASEQVGALLARCPAAHADLEPYGVARLLDVLRELGEHEQVTGLAKRAATHIPISHPSATARLLEALRLAEENEQVTVLAKRAASHTTFRKSKHLVGLLDALQSAGMSQEVTVLAQRLPAAGRFDRYLEIGNHRERFRFGREPDGNAAAPWTWDDLQ</sequence>
<organism evidence="1 2">
    <name type="scientific">Acrocarpospora corrugata</name>
    <dbReference type="NCBI Taxonomy" id="35763"/>
    <lineage>
        <taxon>Bacteria</taxon>
        <taxon>Bacillati</taxon>
        <taxon>Actinomycetota</taxon>
        <taxon>Actinomycetes</taxon>
        <taxon>Streptosporangiales</taxon>
        <taxon>Streptosporangiaceae</taxon>
        <taxon>Acrocarpospora</taxon>
    </lineage>
</organism>
<evidence type="ECO:0000313" key="1">
    <source>
        <dbReference type="EMBL" id="GES00374.1"/>
    </source>
</evidence>
<reference evidence="1 2" key="1">
    <citation type="submission" date="2019-10" db="EMBL/GenBank/DDBJ databases">
        <title>Whole genome shotgun sequence of Acrocarpospora corrugata NBRC 13972.</title>
        <authorList>
            <person name="Ichikawa N."/>
            <person name="Kimura A."/>
            <person name="Kitahashi Y."/>
            <person name="Komaki H."/>
            <person name="Oguchi A."/>
        </authorList>
    </citation>
    <scope>NUCLEOTIDE SEQUENCE [LARGE SCALE GENOMIC DNA]</scope>
    <source>
        <strain evidence="1 2">NBRC 13972</strain>
    </source>
</reference>
<evidence type="ECO:0000313" key="2">
    <source>
        <dbReference type="Proteomes" id="UP000334990"/>
    </source>
</evidence>
<accession>A0A5M3VV40</accession>
<proteinExistence type="predicted"/>
<dbReference type="EMBL" id="BLAD01000044">
    <property type="protein sequence ID" value="GES00374.1"/>
    <property type="molecule type" value="Genomic_DNA"/>
</dbReference>
<name>A0A5M3VV40_9ACTN</name>
<dbReference type="AlphaFoldDB" id="A0A5M3VV40"/>
<dbReference type="OrthoDB" id="3964962at2"/>